<dbReference type="GO" id="GO:0015031">
    <property type="term" value="P:protein transport"/>
    <property type="evidence" value="ECO:0007669"/>
    <property type="project" value="UniProtKB-KW"/>
</dbReference>
<keyword evidence="7" id="KW-0653">Protein transport</keyword>
<comment type="subcellular location">
    <subcellularLocation>
        <location evidence="1">Cell inner membrane</location>
        <topology evidence="1">Single-pass membrane protein</topology>
        <orientation evidence="1">Periplasmic side</orientation>
    </subcellularLocation>
</comment>
<proteinExistence type="inferred from homology"/>
<sequence>MELKKSPKADLQNKKSSFLLTGIVIALCVTISLFSWSKSEKVIDSMELTQDAVEEDLTEITIQEEQKVEIPKQTVVVADLLNIVTNDTKITQDASNLFNDDLLASGDFVTKTFTKSSSEDEVTDDVPVLKADKMPTFQGGTDNDFRLWVQKGLTYPQVAADNGIQGQVIVQFVVERDGSVSNIKVLRSVDRELDAAAVNKIKSSPKWAPGENRGRPVRVTFTIPVVFKLQ</sequence>
<keyword evidence="6 10" id="KW-0812">Transmembrane</keyword>
<comment type="similarity">
    <text evidence="2">Belongs to the TonB family.</text>
</comment>
<keyword evidence="8 10" id="KW-1133">Transmembrane helix</keyword>
<evidence type="ECO:0000256" key="4">
    <source>
        <dbReference type="ARBA" id="ARBA00022475"/>
    </source>
</evidence>
<evidence type="ECO:0000256" key="2">
    <source>
        <dbReference type="ARBA" id="ARBA00006555"/>
    </source>
</evidence>
<dbReference type="GO" id="GO:0031992">
    <property type="term" value="F:energy transducer activity"/>
    <property type="evidence" value="ECO:0007669"/>
    <property type="project" value="InterPro"/>
</dbReference>
<evidence type="ECO:0000256" key="8">
    <source>
        <dbReference type="ARBA" id="ARBA00022989"/>
    </source>
</evidence>
<dbReference type="PRINTS" id="PR01374">
    <property type="entry name" value="TONBPROTEIN"/>
</dbReference>
<dbReference type="InterPro" id="IPR037682">
    <property type="entry name" value="TonB_C"/>
</dbReference>
<dbReference type="EMBL" id="HG934468">
    <property type="protein sequence ID" value="CDN31677.1"/>
    <property type="molecule type" value="Genomic_DNA"/>
</dbReference>
<dbReference type="Gene3D" id="3.30.1150.10">
    <property type="match status" value="1"/>
</dbReference>
<evidence type="ECO:0000256" key="6">
    <source>
        <dbReference type="ARBA" id="ARBA00022692"/>
    </source>
</evidence>
<evidence type="ECO:0000256" key="3">
    <source>
        <dbReference type="ARBA" id="ARBA00022448"/>
    </source>
</evidence>
<feature type="transmembrane region" description="Helical" evidence="10">
    <location>
        <begin position="18"/>
        <end position="36"/>
    </location>
</feature>
<dbReference type="PROSITE" id="PS52015">
    <property type="entry name" value="TONB_CTD"/>
    <property type="match status" value="1"/>
</dbReference>
<name>A0A060R8D1_9BACT</name>
<evidence type="ECO:0000256" key="9">
    <source>
        <dbReference type="ARBA" id="ARBA00023136"/>
    </source>
</evidence>
<evidence type="ECO:0000256" key="7">
    <source>
        <dbReference type="ARBA" id="ARBA00022927"/>
    </source>
</evidence>
<keyword evidence="13" id="KW-1185">Reference proteome</keyword>
<dbReference type="KEGG" id="rbc:BN938_1590"/>
<dbReference type="PANTHER" id="PTHR33446">
    <property type="entry name" value="PROTEIN TONB-RELATED"/>
    <property type="match status" value="1"/>
</dbReference>
<keyword evidence="3" id="KW-0813">Transport</keyword>
<evidence type="ECO:0000313" key="12">
    <source>
        <dbReference type="EMBL" id="CDN31677.1"/>
    </source>
</evidence>
<dbReference type="GO" id="GO:0030288">
    <property type="term" value="C:outer membrane-bounded periplasmic space"/>
    <property type="evidence" value="ECO:0007669"/>
    <property type="project" value="InterPro"/>
</dbReference>
<organism evidence="12 13">
    <name type="scientific">Mucinivorans hirudinis</name>
    <dbReference type="NCBI Taxonomy" id="1433126"/>
    <lineage>
        <taxon>Bacteria</taxon>
        <taxon>Pseudomonadati</taxon>
        <taxon>Bacteroidota</taxon>
        <taxon>Bacteroidia</taxon>
        <taxon>Bacteroidales</taxon>
        <taxon>Rikenellaceae</taxon>
        <taxon>Mucinivorans</taxon>
    </lineage>
</organism>
<dbReference type="GO" id="GO:0098797">
    <property type="term" value="C:plasma membrane protein complex"/>
    <property type="evidence" value="ECO:0007669"/>
    <property type="project" value="TreeGrafter"/>
</dbReference>
<dbReference type="GO" id="GO:0015891">
    <property type="term" value="P:siderophore transport"/>
    <property type="evidence" value="ECO:0007669"/>
    <property type="project" value="InterPro"/>
</dbReference>
<dbReference type="PANTHER" id="PTHR33446:SF2">
    <property type="entry name" value="PROTEIN TONB"/>
    <property type="match status" value="1"/>
</dbReference>
<dbReference type="InterPro" id="IPR003538">
    <property type="entry name" value="TonB"/>
</dbReference>
<dbReference type="eggNOG" id="COG0810">
    <property type="taxonomic scope" value="Bacteria"/>
</dbReference>
<evidence type="ECO:0000256" key="10">
    <source>
        <dbReference type="SAM" id="Phobius"/>
    </source>
</evidence>
<dbReference type="OrthoDB" id="9814002at2"/>
<keyword evidence="9 10" id="KW-0472">Membrane</keyword>
<protein>
    <submittedName>
        <fullName evidence="12">Ferric siderophore transport system, periplasmic binding protein TonB</fullName>
    </submittedName>
</protein>
<dbReference type="InterPro" id="IPR051045">
    <property type="entry name" value="TonB-dependent_transducer"/>
</dbReference>
<evidence type="ECO:0000256" key="1">
    <source>
        <dbReference type="ARBA" id="ARBA00004383"/>
    </source>
</evidence>
<dbReference type="STRING" id="1433126.BN938_1590"/>
<dbReference type="HOGENOM" id="CLU_065795_1_1_10"/>
<accession>A0A060R8D1</accession>
<dbReference type="Pfam" id="PF03544">
    <property type="entry name" value="TonB_C"/>
    <property type="match status" value="1"/>
</dbReference>
<feature type="domain" description="TonB C-terminal" evidence="11">
    <location>
        <begin position="140"/>
        <end position="230"/>
    </location>
</feature>
<evidence type="ECO:0000313" key="13">
    <source>
        <dbReference type="Proteomes" id="UP000027616"/>
    </source>
</evidence>
<evidence type="ECO:0000259" key="11">
    <source>
        <dbReference type="PROSITE" id="PS52015"/>
    </source>
</evidence>
<dbReference type="NCBIfam" id="TIGR01352">
    <property type="entry name" value="tonB_Cterm"/>
    <property type="match status" value="1"/>
</dbReference>
<gene>
    <name evidence="12" type="ORF">BN938_1590</name>
</gene>
<dbReference type="GO" id="GO:0055085">
    <property type="term" value="P:transmembrane transport"/>
    <property type="evidence" value="ECO:0007669"/>
    <property type="project" value="InterPro"/>
</dbReference>
<evidence type="ECO:0000256" key="5">
    <source>
        <dbReference type="ARBA" id="ARBA00022519"/>
    </source>
</evidence>
<dbReference type="AlphaFoldDB" id="A0A060R8D1"/>
<dbReference type="SUPFAM" id="SSF74653">
    <property type="entry name" value="TolA/TonB C-terminal domain"/>
    <property type="match status" value="1"/>
</dbReference>
<keyword evidence="5" id="KW-0997">Cell inner membrane</keyword>
<dbReference type="InterPro" id="IPR006260">
    <property type="entry name" value="TonB/TolA_C"/>
</dbReference>
<dbReference type="Proteomes" id="UP000027616">
    <property type="component" value="Chromosome I"/>
</dbReference>
<reference evidence="12 13" key="1">
    <citation type="journal article" date="2015" name="Genome Announc.">
        <title>Complete Genome Sequence of the Novel Leech Symbiont Mucinivorans hirudinis M3T.</title>
        <authorList>
            <person name="Nelson M.C."/>
            <person name="Bomar L."/>
            <person name="Graf J."/>
        </authorList>
    </citation>
    <scope>NUCLEOTIDE SEQUENCE [LARGE SCALE GENOMIC DNA]</scope>
    <source>
        <strain evidence="13">M3</strain>
    </source>
</reference>
<keyword evidence="4" id="KW-1003">Cell membrane</keyword>